<name>A0A7X3LFJ7_9BACL</name>
<evidence type="ECO:0000313" key="1">
    <source>
        <dbReference type="EMBL" id="MWV43072.1"/>
    </source>
</evidence>
<organism evidence="1 2">
    <name type="scientific">Paenibacillus dendrobii</name>
    <dbReference type="NCBI Taxonomy" id="2691084"/>
    <lineage>
        <taxon>Bacteria</taxon>
        <taxon>Bacillati</taxon>
        <taxon>Bacillota</taxon>
        <taxon>Bacilli</taxon>
        <taxon>Bacillales</taxon>
        <taxon>Paenibacillaceae</taxon>
        <taxon>Paenibacillus</taxon>
    </lineage>
</organism>
<dbReference type="EMBL" id="WUBI01000001">
    <property type="protein sequence ID" value="MWV43072.1"/>
    <property type="molecule type" value="Genomic_DNA"/>
</dbReference>
<keyword evidence="2" id="KW-1185">Reference proteome</keyword>
<dbReference type="Proteomes" id="UP000460318">
    <property type="component" value="Unassembled WGS sequence"/>
</dbReference>
<dbReference type="InterPro" id="IPR013325">
    <property type="entry name" value="RNA_pol_sigma_r2"/>
</dbReference>
<dbReference type="SUPFAM" id="SSF88946">
    <property type="entry name" value="Sigma2 domain of RNA polymerase sigma factors"/>
    <property type="match status" value="1"/>
</dbReference>
<dbReference type="GO" id="GO:0006352">
    <property type="term" value="P:DNA-templated transcription initiation"/>
    <property type="evidence" value="ECO:0007669"/>
    <property type="project" value="InterPro"/>
</dbReference>
<reference evidence="1 2" key="1">
    <citation type="submission" date="2019-12" db="EMBL/GenBank/DDBJ databases">
        <title>Paenibacillus sp. nov., an endophytic bacterium isolated from the stem of Dendrobium.</title>
        <authorList>
            <person name="Zhao R."/>
        </authorList>
    </citation>
    <scope>NUCLEOTIDE SEQUENCE [LARGE SCALE GENOMIC DNA]</scope>
    <source>
        <strain evidence="1 2">HJL G12</strain>
    </source>
</reference>
<dbReference type="RefSeq" id="WP_160496619.1">
    <property type="nucleotide sequence ID" value="NZ_WUBI01000001.1"/>
</dbReference>
<dbReference type="GO" id="GO:0003700">
    <property type="term" value="F:DNA-binding transcription factor activity"/>
    <property type="evidence" value="ECO:0007669"/>
    <property type="project" value="InterPro"/>
</dbReference>
<accession>A0A7X3LFJ7</accession>
<proteinExistence type="predicted"/>
<dbReference type="AlphaFoldDB" id="A0A7X3LFJ7"/>
<gene>
    <name evidence="1" type="ORF">GRF59_05465</name>
</gene>
<comment type="caution">
    <text evidence="1">The sequence shown here is derived from an EMBL/GenBank/DDBJ whole genome shotgun (WGS) entry which is preliminary data.</text>
</comment>
<sequence length="179" mass="20924">MNISRSIPTVQTFDPNRLNPIFDFFLPKVKEEDREDVKSDSILRILTAVEKRTIKSDIFTFAHTIVQRTVFDYYRQKNRKITKASISVNFCDGADEESGSTIDYFSYEVEEVGYHLSDVRYDYLIHITDFTPQERKIIDYMLFVEEGMDMKPTEISNQLGLNKSHASRAMKKLKKVCRA</sequence>
<dbReference type="Gene3D" id="1.10.1740.10">
    <property type="match status" value="1"/>
</dbReference>
<protein>
    <submittedName>
        <fullName evidence="1">Sigma-70 family RNA polymerase sigma factor</fullName>
    </submittedName>
</protein>
<evidence type="ECO:0000313" key="2">
    <source>
        <dbReference type="Proteomes" id="UP000460318"/>
    </source>
</evidence>